<dbReference type="OrthoDB" id="3257768at2759"/>
<gene>
    <name evidence="1" type="ORF">ARMOST_20773</name>
</gene>
<sequence>MFIPYMMHWSDNKEGTTLARRYKAAIKEQNVQVEGHHGLSSNLPHDLVAKWDATCVQWENDGFPKGAENPFHVEGEFLSEKEVEKELEEEEAK</sequence>
<protein>
    <submittedName>
        <fullName evidence="1">Uncharacterized protein</fullName>
    </submittedName>
</protein>
<evidence type="ECO:0000313" key="1">
    <source>
        <dbReference type="EMBL" id="SJL17227.1"/>
    </source>
</evidence>
<keyword evidence="2" id="KW-1185">Reference proteome</keyword>
<proteinExistence type="predicted"/>
<evidence type="ECO:0000313" key="2">
    <source>
        <dbReference type="Proteomes" id="UP000219338"/>
    </source>
</evidence>
<accession>A0A284S884</accession>
<reference evidence="2" key="1">
    <citation type="journal article" date="2017" name="Nat. Ecol. Evol.">
        <title>Genome expansion and lineage-specific genetic innovations in the forest pathogenic fungi Armillaria.</title>
        <authorList>
            <person name="Sipos G."/>
            <person name="Prasanna A.N."/>
            <person name="Walter M.C."/>
            <person name="O'Connor E."/>
            <person name="Balint B."/>
            <person name="Krizsan K."/>
            <person name="Kiss B."/>
            <person name="Hess J."/>
            <person name="Varga T."/>
            <person name="Slot J."/>
            <person name="Riley R."/>
            <person name="Boka B."/>
            <person name="Rigling D."/>
            <person name="Barry K."/>
            <person name="Lee J."/>
            <person name="Mihaltcheva S."/>
            <person name="LaButti K."/>
            <person name="Lipzen A."/>
            <person name="Waldron R."/>
            <person name="Moloney N.M."/>
            <person name="Sperisen C."/>
            <person name="Kredics L."/>
            <person name="Vagvoelgyi C."/>
            <person name="Patrignani A."/>
            <person name="Fitzpatrick D."/>
            <person name="Nagy I."/>
            <person name="Doyle S."/>
            <person name="Anderson J.B."/>
            <person name="Grigoriev I.V."/>
            <person name="Gueldener U."/>
            <person name="Muensterkoetter M."/>
            <person name="Nagy L.G."/>
        </authorList>
    </citation>
    <scope>NUCLEOTIDE SEQUENCE [LARGE SCALE GENOMIC DNA]</scope>
    <source>
        <strain evidence="2">C18/9</strain>
    </source>
</reference>
<name>A0A284S884_ARMOS</name>
<organism evidence="1 2">
    <name type="scientific">Armillaria ostoyae</name>
    <name type="common">Armillaria root rot fungus</name>
    <dbReference type="NCBI Taxonomy" id="47428"/>
    <lineage>
        <taxon>Eukaryota</taxon>
        <taxon>Fungi</taxon>
        <taxon>Dikarya</taxon>
        <taxon>Basidiomycota</taxon>
        <taxon>Agaricomycotina</taxon>
        <taxon>Agaricomycetes</taxon>
        <taxon>Agaricomycetidae</taxon>
        <taxon>Agaricales</taxon>
        <taxon>Marasmiineae</taxon>
        <taxon>Physalacriaceae</taxon>
        <taxon>Armillaria</taxon>
    </lineage>
</organism>
<dbReference type="EMBL" id="FUEG01000042">
    <property type="protein sequence ID" value="SJL17227.1"/>
    <property type="molecule type" value="Genomic_DNA"/>
</dbReference>
<dbReference type="Proteomes" id="UP000219338">
    <property type="component" value="Unassembled WGS sequence"/>
</dbReference>
<dbReference type="AlphaFoldDB" id="A0A284S884"/>